<dbReference type="PANTHER" id="PTHR11926:SF1511">
    <property type="entry name" value="GLYCOSYLTRANSFERASE"/>
    <property type="match status" value="1"/>
</dbReference>
<dbReference type="FunFam" id="3.40.50.2000:FF:000061">
    <property type="entry name" value="UDP-glycosyltransferase 83A1"/>
    <property type="match status" value="1"/>
</dbReference>
<accession>A0AAD8S270</accession>
<keyword evidence="2" id="KW-0808">Transferase</keyword>
<evidence type="ECO:0000256" key="1">
    <source>
        <dbReference type="ARBA" id="ARBA00009995"/>
    </source>
</evidence>
<dbReference type="InterPro" id="IPR002213">
    <property type="entry name" value="UDP_glucos_trans"/>
</dbReference>
<keyword evidence="4" id="KW-1185">Reference proteome</keyword>
<comment type="caution">
    <text evidence="3">The sequence shown here is derived from an EMBL/GenBank/DDBJ whole genome shotgun (WGS) entry which is preliminary data.</text>
</comment>
<evidence type="ECO:0000313" key="4">
    <source>
        <dbReference type="Proteomes" id="UP001231189"/>
    </source>
</evidence>
<dbReference type="PANTHER" id="PTHR11926">
    <property type="entry name" value="GLUCOSYL/GLUCURONOSYL TRANSFERASES"/>
    <property type="match status" value="1"/>
</dbReference>
<dbReference type="GO" id="GO:0080043">
    <property type="term" value="F:quercetin 3-O-glucosyltransferase activity"/>
    <property type="evidence" value="ECO:0007669"/>
    <property type="project" value="TreeGrafter"/>
</dbReference>
<dbReference type="FunFam" id="3.40.50.2000:FF:000108">
    <property type="entry name" value="UDP-glycosyltransferase 83A1"/>
    <property type="match status" value="1"/>
</dbReference>
<name>A0AAD8S270_LOLMU</name>
<sequence>MAAAATQPRVMVLPFPAQGHVIPLMELSGKLTEHGIEVDFVNTEFNRDRILESMAEEGGIPDGIRMLSIPDGLGPGDDHADIGKFVRDLPSAMSGRLEEMIRSNKIKWVIVDGSMSWALEVASKAGARVALFSTYSAAVFALRVNLPKLIEDGVLDENGNVSRKARIQMMPPIDASEIPWVSLASTTAPERRRNNIQNVLKTNLSMPLAEMIICNTSMEMEPDALALLANALPLGPLVAPSSGPAGNFLPEDLTCLTWLDAQAPGSVVYVAFGSSGFLDATQFQELGDGLALSGRPFLWVVRPKFTTGVDVGQDWFDEFKRRVGGKGMVVEWAPQQRVLAHPSVACFVSHCGWNSTMEGVLHGVPFLCWPYFADQFCNQSYICNVWGTGVKLCRDEQGVVTKEEIESKVARLLEDGEIKARAAMWKHKTSASIAEGGSSYQNLLKLVNLLREQ</sequence>
<gene>
    <name evidence="3" type="ORF">QYE76_061734</name>
</gene>
<dbReference type="SUPFAM" id="SSF53756">
    <property type="entry name" value="UDP-Glycosyltransferase/glycogen phosphorylase"/>
    <property type="match status" value="1"/>
</dbReference>
<evidence type="ECO:0000313" key="3">
    <source>
        <dbReference type="EMBL" id="KAK1643929.1"/>
    </source>
</evidence>
<dbReference type="Gene3D" id="3.40.50.2000">
    <property type="entry name" value="Glycogen Phosphorylase B"/>
    <property type="match status" value="2"/>
</dbReference>
<dbReference type="GO" id="GO:0080044">
    <property type="term" value="F:quercetin 7-O-glucosyltransferase activity"/>
    <property type="evidence" value="ECO:0007669"/>
    <property type="project" value="TreeGrafter"/>
</dbReference>
<dbReference type="Proteomes" id="UP001231189">
    <property type="component" value="Unassembled WGS sequence"/>
</dbReference>
<organism evidence="3 4">
    <name type="scientific">Lolium multiflorum</name>
    <name type="common">Italian ryegrass</name>
    <name type="synonym">Lolium perenne subsp. multiflorum</name>
    <dbReference type="NCBI Taxonomy" id="4521"/>
    <lineage>
        <taxon>Eukaryota</taxon>
        <taxon>Viridiplantae</taxon>
        <taxon>Streptophyta</taxon>
        <taxon>Embryophyta</taxon>
        <taxon>Tracheophyta</taxon>
        <taxon>Spermatophyta</taxon>
        <taxon>Magnoliopsida</taxon>
        <taxon>Liliopsida</taxon>
        <taxon>Poales</taxon>
        <taxon>Poaceae</taxon>
        <taxon>BOP clade</taxon>
        <taxon>Pooideae</taxon>
        <taxon>Poodae</taxon>
        <taxon>Poeae</taxon>
        <taxon>Poeae Chloroplast Group 2 (Poeae type)</taxon>
        <taxon>Loliodinae</taxon>
        <taxon>Loliinae</taxon>
        <taxon>Lolium</taxon>
    </lineage>
</organism>
<dbReference type="CDD" id="cd03784">
    <property type="entry name" value="GT1_Gtf-like"/>
    <property type="match status" value="1"/>
</dbReference>
<proteinExistence type="inferred from homology"/>
<evidence type="ECO:0000256" key="2">
    <source>
        <dbReference type="ARBA" id="ARBA00022679"/>
    </source>
</evidence>
<comment type="similarity">
    <text evidence="1">Belongs to the UDP-glycosyltransferase family.</text>
</comment>
<reference evidence="3" key="1">
    <citation type="submission" date="2023-07" db="EMBL/GenBank/DDBJ databases">
        <title>A chromosome-level genome assembly of Lolium multiflorum.</title>
        <authorList>
            <person name="Chen Y."/>
            <person name="Copetti D."/>
            <person name="Kolliker R."/>
            <person name="Studer B."/>
        </authorList>
    </citation>
    <scope>NUCLEOTIDE SEQUENCE</scope>
    <source>
        <strain evidence="3">02402/16</strain>
        <tissue evidence="3">Leaf</tissue>
    </source>
</reference>
<dbReference type="EMBL" id="JAUUTY010000004">
    <property type="protein sequence ID" value="KAK1643929.1"/>
    <property type="molecule type" value="Genomic_DNA"/>
</dbReference>
<protein>
    <submittedName>
        <fullName evidence="3">Uncharacterized protein</fullName>
    </submittedName>
</protein>
<dbReference type="AlphaFoldDB" id="A0AAD8S270"/>
<dbReference type="Pfam" id="PF00201">
    <property type="entry name" value="UDPGT"/>
    <property type="match status" value="1"/>
</dbReference>